<dbReference type="PANTHER" id="PTHR10877:SF183">
    <property type="entry name" value="AT14535P-RELATED"/>
    <property type="match status" value="1"/>
</dbReference>
<dbReference type="VEuPathDB" id="FungiDB:KRP23_2766"/>
<evidence type="ECO:0000256" key="2">
    <source>
        <dbReference type="ARBA" id="ARBA00007200"/>
    </source>
</evidence>
<accession>H3H2L5</accession>
<evidence type="ECO:0000256" key="3">
    <source>
        <dbReference type="ARBA" id="ARBA00022692"/>
    </source>
</evidence>
<dbReference type="InterPro" id="IPR013122">
    <property type="entry name" value="PKD1_2_channel"/>
</dbReference>
<dbReference type="InParanoid" id="H3H2L5"/>
<evidence type="ECO:0000313" key="11">
    <source>
        <dbReference type="Proteomes" id="UP000005238"/>
    </source>
</evidence>
<feature type="domain" description="Polycystin" evidence="9">
    <location>
        <begin position="780"/>
        <end position="973"/>
    </location>
</feature>
<keyword evidence="11" id="KW-1185">Reference proteome</keyword>
<comment type="similarity">
    <text evidence="2">Belongs to the polycystin family.</text>
</comment>
<dbReference type="InterPro" id="IPR011989">
    <property type="entry name" value="ARM-like"/>
</dbReference>
<dbReference type="VEuPathDB" id="FungiDB:KRP23_2767"/>
<evidence type="ECO:0000256" key="4">
    <source>
        <dbReference type="ARBA" id="ARBA00022989"/>
    </source>
</evidence>
<keyword evidence="3 7" id="KW-0812">Transmembrane</keyword>
<feature type="transmembrane region" description="Helical" evidence="7">
    <location>
        <begin position="1196"/>
        <end position="1217"/>
    </location>
</feature>
<dbReference type="Proteomes" id="UP000005238">
    <property type="component" value="Unassembled WGS sequence"/>
</dbReference>
<dbReference type="InterPro" id="IPR016024">
    <property type="entry name" value="ARM-type_fold"/>
</dbReference>
<feature type="compositionally biased region" description="Basic residues" evidence="6">
    <location>
        <begin position="64"/>
        <end position="73"/>
    </location>
</feature>
<dbReference type="Gene3D" id="1.25.10.10">
    <property type="entry name" value="Leucine-rich Repeat Variant"/>
    <property type="match status" value="1"/>
</dbReference>
<feature type="transmembrane region" description="Helical" evidence="7">
    <location>
        <begin position="1036"/>
        <end position="1060"/>
    </location>
</feature>
<reference evidence="11" key="1">
    <citation type="journal article" date="2006" name="Science">
        <title>Phytophthora genome sequences uncover evolutionary origins and mechanisms of pathogenesis.</title>
        <authorList>
            <person name="Tyler B.M."/>
            <person name="Tripathy S."/>
            <person name="Zhang X."/>
            <person name="Dehal P."/>
            <person name="Jiang R.H."/>
            <person name="Aerts A."/>
            <person name="Arredondo F.D."/>
            <person name="Baxter L."/>
            <person name="Bensasson D."/>
            <person name="Beynon J.L."/>
            <person name="Chapman J."/>
            <person name="Damasceno C.M."/>
            <person name="Dorrance A.E."/>
            <person name="Dou D."/>
            <person name="Dickerman A.W."/>
            <person name="Dubchak I.L."/>
            <person name="Garbelotto M."/>
            <person name="Gijzen M."/>
            <person name="Gordon S.G."/>
            <person name="Govers F."/>
            <person name="Grunwald N.J."/>
            <person name="Huang W."/>
            <person name="Ivors K.L."/>
            <person name="Jones R.W."/>
            <person name="Kamoun S."/>
            <person name="Krampis K."/>
            <person name="Lamour K.H."/>
            <person name="Lee M.K."/>
            <person name="McDonald W.H."/>
            <person name="Medina M."/>
            <person name="Meijer H.J."/>
            <person name="Nordberg E.K."/>
            <person name="Maclean D.J."/>
            <person name="Ospina-Giraldo M.D."/>
            <person name="Morris P.F."/>
            <person name="Phuntumart V."/>
            <person name="Putnam N.H."/>
            <person name="Rash S."/>
            <person name="Rose J.K."/>
            <person name="Sakihama Y."/>
            <person name="Salamov A.A."/>
            <person name="Savidor A."/>
            <person name="Scheuring C.F."/>
            <person name="Smith B.M."/>
            <person name="Sobral B.W."/>
            <person name="Terry A."/>
            <person name="Torto-Alalibo T.A."/>
            <person name="Win J."/>
            <person name="Xu Z."/>
            <person name="Zhang H."/>
            <person name="Grigoriev I.V."/>
            <person name="Rokhsar D.S."/>
            <person name="Boore J.L."/>
        </authorList>
    </citation>
    <scope>NUCLEOTIDE SEQUENCE [LARGE SCALE GENOMIC DNA]</scope>
    <source>
        <strain evidence="11">Pr102</strain>
    </source>
</reference>
<name>H3H2L5_PHYRM</name>
<feature type="compositionally biased region" description="Polar residues" evidence="6">
    <location>
        <begin position="1"/>
        <end position="14"/>
    </location>
</feature>
<feature type="transmembrane region" description="Helical" evidence="7">
    <location>
        <begin position="1003"/>
        <end position="1024"/>
    </location>
</feature>
<dbReference type="InterPro" id="IPR051223">
    <property type="entry name" value="Polycystin"/>
</dbReference>
<feature type="compositionally biased region" description="Basic residues" evidence="6">
    <location>
        <begin position="81"/>
        <end position="91"/>
    </location>
</feature>
<dbReference type="HOGENOM" id="CLU_254008_0_0_1"/>
<evidence type="ECO:0000256" key="5">
    <source>
        <dbReference type="ARBA" id="ARBA00023136"/>
    </source>
</evidence>
<organism evidence="10 11">
    <name type="scientific">Phytophthora ramorum</name>
    <name type="common">Sudden oak death agent</name>
    <dbReference type="NCBI Taxonomy" id="164328"/>
    <lineage>
        <taxon>Eukaryota</taxon>
        <taxon>Sar</taxon>
        <taxon>Stramenopiles</taxon>
        <taxon>Oomycota</taxon>
        <taxon>Peronosporomycetes</taxon>
        <taxon>Peronosporales</taxon>
        <taxon>Peronosporaceae</taxon>
        <taxon>Phytophthora</taxon>
    </lineage>
</organism>
<sequence length="1439" mass="159837">MGNSCTRNSESQVVLTEHGAILQSRRTERERERERERGRWSAPNVESVDLDTLLEAPSPPSNKAARRRRKKRQSLSERFHAPRRHGRKSTRPPRAPSYDEPNPLNRSRVHRSRTDAGPRIMEDPTPIYHSYEDPGYLAGDPFELQPFDADCILGSPINSPSVIHARWGEPVDDPDEENLCTDFEPNPFKLGFCINCMKQHDVKDDGEVVAMKEYKRIARPTISKTAANALDNPSAIPIPRSSITMMPEGGRESDIDLAQLLAQRRDVLSRLNQLDQKKAKLKRQQSAGSTTRRTDRHTTINFGDNARNNLRRMSSRPPGSGPIITRGSSVTMAPQPASAYGFGASKSVSMGSRLYDDEEPAQNIAAMARAYHPLNDDDGQEDKSVALTEAEKELLTLLTSRGVPSVCESISREINYAWAVLSGFKTLANVGNFYFACGSQAFGYNPGYDFFGANGMQLAVFALRKFVHNEQVVVPVLDCLDIYSKLHVDGALEFLAAADAKEILMKCVRFHDNKHDVIASACRALGSLVMNDLVKESISSPDLVLELLGLLKRYDHSLPICRAVLIPLGFLVTNAPITATFIDGNGIALTMAAMKRYVKDTELVWHAVGTLNGLHAKTLDIRLVYSIFSFTGVPRLVEAVASHLDTEEVTVEGFQLLSRLAALPEAYRTINECKVLDLAYVALFAYSGTAHRHTRLAIKSTLHSFQKCALFDPGELARRERASRTDIALYVLLLLCFMLNSAFSLYGQHSSDLVFAVRRAVVDTPWRASSPTEIPMTTLRDVHSVSDVWSFLQGPVQTSLFQDTWYNGDNFTNDVDSQLGVVDRTNLLLGGVELRLVRVGPTTSCSFGLPEHQQDDLKWCYPQYSVSAERKIPVSRLPYFEDTWSAAPTKSAYGVYQGSLAAYPGSGYRRFLPRLSLNATADTNSCDSRCELAKLRRGRWLDEGSRALFVRFNLYNAAFDLHCAVQFLFEFGVATAGSAEGGGGEVIASAEVTPLHLSQYPGLFVISPRFLTELGILAGVMWFAHKQLDKLLQYRLFFFLIPNHVADFSIVVLWAAVLVFRLRSVAQAAFPLLLTLAETSDSSYVDLGASVYYLRTERHLTAVCAVLMWWRLVRLAKTIKPLESTVDKLERAQTLLQSYAMLLLVYVLGFAHAGVLLFPSARSSFRSYSAGIATMARTLATRRHSMDMVGRVDKQLFRLLFQFSTSFVVLNIVVAILRERFDSSRVRAKAAAIDGLAMLELAKRQLEAHGMRVEETSLAKKLRGAATRGIKKIQHATRDILAASDEADKLTDLKRAWGLDQAHLQLEAARGVRRMTMSSRAMKRHASAEAYEQQLDGQISLFSSRLNDMLSRLGSFQSFLGEELGPEELVDNGNDMVQIKKLKQEEWREFGGVGHTDEMRGADLPATGSPDDSAVELQTSATLPGAIIDPNEEAEDAHA</sequence>
<keyword evidence="4 7" id="KW-1133">Transmembrane helix</keyword>
<comment type="subcellular location">
    <subcellularLocation>
        <location evidence="1">Membrane</location>
        <topology evidence="1">Multi-pass membrane protein</topology>
    </subcellularLocation>
</comment>
<feature type="compositionally biased region" description="Basic and acidic residues" evidence="6">
    <location>
        <begin position="25"/>
        <end position="39"/>
    </location>
</feature>
<dbReference type="GO" id="GO:0016020">
    <property type="term" value="C:membrane"/>
    <property type="evidence" value="ECO:0007669"/>
    <property type="project" value="UniProtKB-SubCell"/>
</dbReference>
<feature type="region of interest" description="Disordered" evidence="6">
    <location>
        <begin position="1394"/>
        <end position="1414"/>
    </location>
</feature>
<feature type="transmembrane region" description="Helical" evidence="7">
    <location>
        <begin position="727"/>
        <end position="746"/>
    </location>
</feature>
<evidence type="ECO:0000259" key="9">
    <source>
        <dbReference type="Pfam" id="PF20519"/>
    </source>
</evidence>
<dbReference type="EnsemblProtists" id="Phyra84632">
    <property type="protein sequence ID" value="Phyra84632"/>
    <property type="gene ID" value="Phyra84632"/>
</dbReference>
<reference evidence="10" key="2">
    <citation type="submission" date="2015-06" db="UniProtKB">
        <authorList>
            <consortium name="EnsemblProtists"/>
        </authorList>
    </citation>
    <scope>IDENTIFICATION</scope>
    <source>
        <strain evidence="10">Pr102</strain>
    </source>
</reference>
<feature type="region of interest" description="Disordered" evidence="6">
    <location>
        <begin position="276"/>
        <end position="303"/>
    </location>
</feature>
<evidence type="ECO:0000256" key="6">
    <source>
        <dbReference type="SAM" id="MobiDB-lite"/>
    </source>
</evidence>
<evidence type="ECO:0000313" key="10">
    <source>
        <dbReference type="EnsemblProtists" id="Phyra84632"/>
    </source>
</evidence>
<dbReference type="PANTHER" id="PTHR10877">
    <property type="entry name" value="POLYCYSTIN FAMILY MEMBER"/>
    <property type="match status" value="1"/>
</dbReference>
<feature type="domain" description="Polycystin cation channel PKD1/PKD2" evidence="8">
    <location>
        <begin position="1045"/>
        <end position="1222"/>
    </location>
</feature>
<dbReference type="VEuPathDB" id="FungiDB:KRP22_7370"/>
<dbReference type="VEuPathDB" id="FungiDB:KRP22_7371"/>
<protein>
    <submittedName>
        <fullName evidence="10">Uncharacterized protein</fullName>
    </submittedName>
</protein>
<evidence type="ECO:0000256" key="1">
    <source>
        <dbReference type="ARBA" id="ARBA00004141"/>
    </source>
</evidence>
<dbReference type="SUPFAM" id="SSF48371">
    <property type="entry name" value="ARM repeat"/>
    <property type="match status" value="1"/>
</dbReference>
<evidence type="ECO:0000259" key="8">
    <source>
        <dbReference type="Pfam" id="PF08016"/>
    </source>
</evidence>
<feature type="transmembrane region" description="Helical" evidence="7">
    <location>
        <begin position="1138"/>
        <end position="1158"/>
    </location>
</feature>
<dbReference type="InterPro" id="IPR046791">
    <property type="entry name" value="Polycystin_dom"/>
</dbReference>
<feature type="compositionally biased region" description="Basic and acidic residues" evidence="6">
    <location>
        <begin position="112"/>
        <end position="122"/>
    </location>
</feature>
<dbReference type="eggNOG" id="KOG3599">
    <property type="taxonomic scope" value="Eukaryota"/>
</dbReference>
<evidence type="ECO:0000256" key="7">
    <source>
        <dbReference type="SAM" id="Phobius"/>
    </source>
</evidence>
<dbReference type="Pfam" id="PF08016">
    <property type="entry name" value="PKD_channel"/>
    <property type="match status" value="1"/>
</dbReference>
<dbReference type="STRING" id="164328.H3H2L5"/>
<dbReference type="Pfam" id="PF20519">
    <property type="entry name" value="Polycystin_dom"/>
    <property type="match status" value="1"/>
</dbReference>
<keyword evidence="5 7" id="KW-0472">Membrane</keyword>
<feature type="region of interest" description="Disordered" evidence="6">
    <location>
        <begin position="1"/>
        <end position="127"/>
    </location>
</feature>
<proteinExistence type="inferred from homology"/>
<dbReference type="EMBL" id="DS566115">
    <property type="status" value="NOT_ANNOTATED_CDS"/>
    <property type="molecule type" value="Genomic_DNA"/>
</dbReference>